<dbReference type="SUPFAM" id="SSF50494">
    <property type="entry name" value="Trypsin-like serine proteases"/>
    <property type="match status" value="1"/>
</dbReference>
<evidence type="ECO:0000256" key="4">
    <source>
        <dbReference type="ARBA" id="ARBA00022737"/>
    </source>
</evidence>
<feature type="binding site" evidence="8">
    <location>
        <begin position="223"/>
        <end position="225"/>
    </location>
    <ligand>
        <name>substrate</name>
    </ligand>
</feature>
<evidence type="ECO:0000256" key="1">
    <source>
        <dbReference type="ARBA" id="ARBA00010541"/>
    </source>
</evidence>
<name>A0A1J4SCX9_9BACT</name>
<dbReference type="EMBL" id="MNUO01000091">
    <property type="protein sequence ID" value="OIN96570.1"/>
    <property type="molecule type" value="Genomic_DNA"/>
</dbReference>
<keyword evidence="5" id="KW-0378">Hydrolase</keyword>
<dbReference type="FunFam" id="2.40.10.10:FF:000001">
    <property type="entry name" value="Periplasmic serine protease DegS"/>
    <property type="match status" value="1"/>
</dbReference>
<dbReference type="GO" id="GO:0004252">
    <property type="term" value="F:serine-type endopeptidase activity"/>
    <property type="evidence" value="ECO:0007669"/>
    <property type="project" value="InterPro"/>
</dbReference>
<comment type="caution">
    <text evidence="10">The sequence shown here is derived from an EMBL/GenBank/DDBJ whole genome shotgun (WGS) entry which is preliminary data.</text>
</comment>
<dbReference type="Pfam" id="PF13365">
    <property type="entry name" value="Trypsin_2"/>
    <property type="match status" value="1"/>
</dbReference>
<feature type="domain" description="PDZ" evidence="9">
    <location>
        <begin position="366"/>
        <end position="455"/>
    </location>
</feature>
<dbReference type="GO" id="GO:0006508">
    <property type="term" value="P:proteolysis"/>
    <property type="evidence" value="ECO:0007669"/>
    <property type="project" value="UniProtKB-KW"/>
</dbReference>
<dbReference type="Pfam" id="PF13180">
    <property type="entry name" value="PDZ_2"/>
    <property type="match status" value="1"/>
</dbReference>
<dbReference type="Gene3D" id="2.40.10.120">
    <property type="match status" value="1"/>
</dbReference>
<accession>A0A1J4SCX9</accession>
<dbReference type="InterPro" id="IPR001940">
    <property type="entry name" value="Peptidase_S1C"/>
</dbReference>
<evidence type="ECO:0000259" key="9">
    <source>
        <dbReference type="PROSITE" id="PS50106"/>
    </source>
</evidence>
<evidence type="ECO:0000256" key="5">
    <source>
        <dbReference type="ARBA" id="ARBA00022801"/>
    </source>
</evidence>
<dbReference type="STRING" id="1817893.AUJ66_05785"/>
<feature type="binding site" evidence="8">
    <location>
        <position position="114"/>
    </location>
    <ligand>
        <name>substrate</name>
    </ligand>
</feature>
<feature type="domain" description="PDZ" evidence="9">
    <location>
        <begin position="269"/>
        <end position="360"/>
    </location>
</feature>
<dbReference type="InterPro" id="IPR011782">
    <property type="entry name" value="Pept_S1C_Do"/>
</dbReference>
<proteinExistence type="inferred from homology"/>
<dbReference type="InterPro" id="IPR001478">
    <property type="entry name" value="PDZ"/>
</dbReference>
<dbReference type="Pfam" id="PF00595">
    <property type="entry name" value="PDZ"/>
    <property type="match status" value="1"/>
</dbReference>
<dbReference type="PRINTS" id="PR00834">
    <property type="entry name" value="PROTEASES2C"/>
</dbReference>
<keyword evidence="6" id="KW-0720">Serine protease</keyword>
<dbReference type="AlphaFoldDB" id="A0A1J4SCX9"/>
<gene>
    <name evidence="10" type="ORF">AUJ66_05785</name>
</gene>
<keyword evidence="3" id="KW-0732">Signal</keyword>
<dbReference type="Gene3D" id="2.30.42.10">
    <property type="match status" value="2"/>
</dbReference>
<keyword evidence="2" id="KW-0645">Protease</keyword>
<evidence type="ECO:0000256" key="3">
    <source>
        <dbReference type="ARBA" id="ARBA00022729"/>
    </source>
</evidence>
<sequence>MKKLIFVLFICGGLILQPIPGISRTETPVQLTDLQEAFARIAETVKPAVVNIASTRIEKTQSYSFRFRSPFGGEDPFEEFFKHFFPPEYSTRKTQSLGSGIIIDKRGYVLTNYHVIERGTDIQVAIGDGGDKKTYSGKVMGSDARTDLAVIKIESKKDEEFPTVPLGDSDKIRVGEWAIAIGSPFGLEHTLTVGVISAKRQNVSIKNNNYEDLIQTDASINPGNSGGPLVNIQGEVIGINTAIFTPSGGFVGVGFAIPINKAKEILTALIEYGKVVRGWLGVRIQDITDELAKSFNLTSKEGALVSEVVAGGPAEKTGIKRGDIIVQIDGKSVKNTSELRSIVSRTSPDKKVPVKVIRSGKEITIDVVLGKSPEGEETISKDEAKNDSLGLTVQNTKDGVAVGKVEPGSLAQNAGIQEGDLIKEMNNKEIKDVSDFEKAIKDSKETVLFLIKRGEATIYIALELK</sequence>
<feature type="active site" description="Charge relay system" evidence="7">
    <location>
        <position position="225"/>
    </location>
</feature>
<feature type="active site" description="Charge relay system" evidence="7">
    <location>
        <position position="147"/>
    </location>
</feature>
<protein>
    <recommendedName>
        <fullName evidence="9">PDZ domain-containing protein</fullName>
    </recommendedName>
</protein>
<evidence type="ECO:0000256" key="2">
    <source>
        <dbReference type="ARBA" id="ARBA00022670"/>
    </source>
</evidence>
<dbReference type="InterPro" id="IPR051201">
    <property type="entry name" value="Chloro_Bact_Ser_Proteases"/>
</dbReference>
<dbReference type="PROSITE" id="PS50106">
    <property type="entry name" value="PDZ"/>
    <property type="match status" value="2"/>
</dbReference>
<feature type="binding site" evidence="8">
    <location>
        <position position="147"/>
    </location>
    <ligand>
        <name>substrate</name>
    </ligand>
</feature>
<reference evidence="10 11" key="1">
    <citation type="journal article" date="2016" name="Environ. Microbiol.">
        <title>Genomic resolution of a cold subsurface aquifer community provides metabolic insights for novel microbes adapted to high CO concentrations.</title>
        <authorList>
            <person name="Probst A.J."/>
            <person name="Castelle C.J."/>
            <person name="Singh A."/>
            <person name="Brown C.T."/>
            <person name="Anantharaman K."/>
            <person name="Sharon I."/>
            <person name="Hug L.A."/>
            <person name="Burstein D."/>
            <person name="Emerson J.B."/>
            <person name="Thomas B.C."/>
            <person name="Banfield J.F."/>
        </authorList>
    </citation>
    <scope>NUCLEOTIDE SEQUENCE [LARGE SCALE GENOMIC DNA]</scope>
    <source>
        <strain evidence="10">CG1_02_38_46</strain>
    </source>
</reference>
<dbReference type="SMART" id="SM00228">
    <property type="entry name" value="PDZ"/>
    <property type="match status" value="2"/>
</dbReference>
<evidence type="ECO:0000256" key="8">
    <source>
        <dbReference type="PIRSR" id="PIRSR611782-2"/>
    </source>
</evidence>
<keyword evidence="4" id="KW-0677">Repeat</keyword>
<dbReference type="Proteomes" id="UP000182278">
    <property type="component" value="Unassembled WGS sequence"/>
</dbReference>
<dbReference type="InterPro" id="IPR036034">
    <property type="entry name" value="PDZ_sf"/>
</dbReference>
<dbReference type="SUPFAM" id="SSF50156">
    <property type="entry name" value="PDZ domain-like"/>
    <property type="match status" value="2"/>
</dbReference>
<organism evidence="10 11">
    <name type="scientific">Candidatus Desantisbacteria bacterium CG1_02_38_46</name>
    <dbReference type="NCBI Taxonomy" id="1817893"/>
    <lineage>
        <taxon>Bacteria</taxon>
        <taxon>Candidatus Desantisiibacteriota</taxon>
    </lineage>
</organism>
<dbReference type="CDD" id="cd10839">
    <property type="entry name" value="cpPDZ1_DegP-like"/>
    <property type="match status" value="1"/>
</dbReference>
<dbReference type="PANTHER" id="PTHR43343">
    <property type="entry name" value="PEPTIDASE S12"/>
    <property type="match status" value="1"/>
</dbReference>
<evidence type="ECO:0000313" key="11">
    <source>
        <dbReference type="Proteomes" id="UP000182278"/>
    </source>
</evidence>
<dbReference type="PANTHER" id="PTHR43343:SF3">
    <property type="entry name" value="PROTEASE DO-LIKE 8, CHLOROPLASTIC"/>
    <property type="match status" value="1"/>
</dbReference>
<dbReference type="NCBIfam" id="TIGR02037">
    <property type="entry name" value="degP_htrA_DO"/>
    <property type="match status" value="1"/>
</dbReference>
<evidence type="ECO:0000313" key="10">
    <source>
        <dbReference type="EMBL" id="OIN96570.1"/>
    </source>
</evidence>
<feature type="active site" description="Charge relay system" evidence="7">
    <location>
        <position position="114"/>
    </location>
</feature>
<dbReference type="InterPro" id="IPR009003">
    <property type="entry name" value="Peptidase_S1_PA"/>
</dbReference>
<evidence type="ECO:0000256" key="6">
    <source>
        <dbReference type="ARBA" id="ARBA00022825"/>
    </source>
</evidence>
<evidence type="ECO:0000256" key="7">
    <source>
        <dbReference type="PIRSR" id="PIRSR611782-1"/>
    </source>
</evidence>
<comment type="similarity">
    <text evidence="1">Belongs to the peptidase S1C family.</text>
</comment>